<dbReference type="InterPro" id="IPR011701">
    <property type="entry name" value="MFS"/>
</dbReference>
<dbReference type="GO" id="GO:0005886">
    <property type="term" value="C:plasma membrane"/>
    <property type="evidence" value="ECO:0007669"/>
    <property type="project" value="TreeGrafter"/>
</dbReference>
<feature type="transmembrane region" description="Helical" evidence="7">
    <location>
        <begin position="166"/>
        <end position="189"/>
    </location>
</feature>
<dbReference type="GO" id="GO:0000329">
    <property type="term" value="C:fungal-type vacuole membrane"/>
    <property type="evidence" value="ECO:0007669"/>
    <property type="project" value="TreeGrafter"/>
</dbReference>
<keyword evidence="2" id="KW-0813">Transport</keyword>
<name>A0A0D2NLI6_HYPSF</name>
<feature type="transmembrane region" description="Helical" evidence="7">
    <location>
        <begin position="78"/>
        <end position="97"/>
    </location>
</feature>
<evidence type="ECO:0000256" key="7">
    <source>
        <dbReference type="SAM" id="Phobius"/>
    </source>
</evidence>
<feature type="transmembrane region" description="Helical" evidence="7">
    <location>
        <begin position="401"/>
        <end position="424"/>
    </location>
</feature>
<feature type="compositionally biased region" description="Acidic residues" evidence="6">
    <location>
        <begin position="562"/>
        <end position="578"/>
    </location>
</feature>
<evidence type="ECO:0000256" key="6">
    <source>
        <dbReference type="SAM" id="MobiDB-lite"/>
    </source>
</evidence>
<evidence type="ECO:0000256" key="3">
    <source>
        <dbReference type="ARBA" id="ARBA00022692"/>
    </source>
</evidence>
<dbReference type="STRING" id="945553.A0A0D2NLI6"/>
<dbReference type="GO" id="GO:0015174">
    <property type="term" value="F:basic amino acid transmembrane transporter activity"/>
    <property type="evidence" value="ECO:0007669"/>
    <property type="project" value="TreeGrafter"/>
</dbReference>
<protein>
    <recommendedName>
        <fullName evidence="8">Major facilitator superfamily (MFS) profile domain-containing protein</fullName>
    </recommendedName>
</protein>
<keyword evidence="10" id="KW-1185">Reference proteome</keyword>
<feature type="region of interest" description="Disordered" evidence="6">
    <location>
        <begin position="559"/>
        <end position="595"/>
    </location>
</feature>
<feature type="transmembrane region" description="Helical" evidence="7">
    <location>
        <begin position="237"/>
        <end position="258"/>
    </location>
</feature>
<dbReference type="PANTHER" id="PTHR23501">
    <property type="entry name" value="MAJOR FACILITATOR SUPERFAMILY"/>
    <property type="match status" value="1"/>
</dbReference>
<evidence type="ECO:0000256" key="4">
    <source>
        <dbReference type="ARBA" id="ARBA00022989"/>
    </source>
</evidence>
<accession>A0A0D2NLI6</accession>
<feature type="transmembrane region" description="Helical" evidence="7">
    <location>
        <begin position="307"/>
        <end position="327"/>
    </location>
</feature>
<keyword evidence="3 7" id="KW-0812">Transmembrane</keyword>
<dbReference type="EMBL" id="KN817575">
    <property type="protein sequence ID" value="KJA19699.1"/>
    <property type="molecule type" value="Genomic_DNA"/>
</dbReference>
<gene>
    <name evidence="9" type="ORF">HYPSUDRAFT_143426</name>
</gene>
<dbReference type="AlphaFoldDB" id="A0A0D2NLI6"/>
<dbReference type="InterPro" id="IPR020846">
    <property type="entry name" value="MFS_dom"/>
</dbReference>
<dbReference type="Pfam" id="PF07690">
    <property type="entry name" value="MFS_1"/>
    <property type="match status" value="1"/>
</dbReference>
<evidence type="ECO:0000256" key="5">
    <source>
        <dbReference type="ARBA" id="ARBA00023136"/>
    </source>
</evidence>
<dbReference type="SUPFAM" id="SSF103473">
    <property type="entry name" value="MFS general substrate transporter"/>
    <property type="match status" value="1"/>
</dbReference>
<feature type="transmembrane region" description="Helical" evidence="7">
    <location>
        <begin position="134"/>
        <end position="154"/>
    </location>
</feature>
<dbReference type="PANTHER" id="PTHR23501:SF191">
    <property type="entry name" value="VACUOLAR BASIC AMINO ACID TRANSPORTER 4"/>
    <property type="match status" value="1"/>
</dbReference>
<feature type="domain" description="Major facilitator superfamily (MFS) profile" evidence="8">
    <location>
        <begin position="44"/>
        <end position="533"/>
    </location>
</feature>
<feature type="transmembrane region" description="Helical" evidence="7">
    <location>
        <begin position="372"/>
        <end position="389"/>
    </location>
</feature>
<dbReference type="GO" id="GO:0012505">
    <property type="term" value="C:endomembrane system"/>
    <property type="evidence" value="ECO:0007669"/>
    <property type="project" value="UniProtKB-SubCell"/>
</dbReference>
<evidence type="ECO:0000313" key="10">
    <source>
        <dbReference type="Proteomes" id="UP000054270"/>
    </source>
</evidence>
<dbReference type="CDD" id="cd17502">
    <property type="entry name" value="MFS_Azr1_MDR_like"/>
    <property type="match status" value="1"/>
</dbReference>
<organism evidence="9 10">
    <name type="scientific">Hypholoma sublateritium (strain FD-334 SS-4)</name>
    <dbReference type="NCBI Taxonomy" id="945553"/>
    <lineage>
        <taxon>Eukaryota</taxon>
        <taxon>Fungi</taxon>
        <taxon>Dikarya</taxon>
        <taxon>Basidiomycota</taxon>
        <taxon>Agaricomycotina</taxon>
        <taxon>Agaricomycetes</taxon>
        <taxon>Agaricomycetidae</taxon>
        <taxon>Agaricales</taxon>
        <taxon>Agaricineae</taxon>
        <taxon>Strophariaceae</taxon>
        <taxon>Hypholoma</taxon>
    </lineage>
</organism>
<evidence type="ECO:0000256" key="1">
    <source>
        <dbReference type="ARBA" id="ARBA00004127"/>
    </source>
</evidence>
<dbReference type="PRINTS" id="PR01036">
    <property type="entry name" value="TCRTETB"/>
</dbReference>
<keyword evidence="5 7" id="KW-0472">Membrane</keyword>
<dbReference type="Proteomes" id="UP000054270">
    <property type="component" value="Unassembled WGS sequence"/>
</dbReference>
<feature type="transmembrane region" description="Helical" evidence="7">
    <location>
        <begin position="264"/>
        <end position="286"/>
    </location>
</feature>
<evidence type="ECO:0000259" key="8">
    <source>
        <dbReference type="PROSITE" id="PS50850"/>
    </source>
</evidence>
<feature type="transmembrane region" description="Helical" evidence="7">
    <location>
        <begin position="44"/>
        <end position="66"/>
    </location>
</feature>
<evidence type="ECO:0000256" key="2">
    <source>
        <dbReference type="ARBA" id="ARBA00022448"/>
    </source>
</evidence>
<dbReference type="OMA" id="WMMHRTG"/>
<feature type="transmembrane region" description="Helical" evidence="7">
    <location>
        <begin position="109"/>
        <end position="128"/>
    </location>
</feature>
<feature type="transmembrane region" description="Helical" evidence="7">
    <location>
        <begin position="195"/>
        <end position="217"/>
    </location>
</feature>
<feature type="transmembrane region" description="Helical" evidence="7">
    <location>
        <begin position="347"/>
        <end position="365"/>
    </location>
</feature>
<feature type="transmembrane region" description="Helical" evidence="7">
    <location>
        <begin position="510"/>
        <end position="528"/>
    </location>
</feature>
<evidence type="ECO:0000313" key="9">
    <source>
        <dbReference type="EMBL" id="KJA19699.1"/>
    </source>
</evidence>
<dbReference type="OrthoDB" id="3437016at2759"/>
<dbReference type="Gene3D" id="1.20.1250.20">
    <property type="entry name" value="MFS general substrate transporter like domains"/>
    <property type="match status" value="2"/>
</dbReference>
<proteinExistence type="predicted"/>
<comment type="subcellular location">
    <subcellularLocation>
        <location evidence="1">Endomembrane system</location>
        <topology evidence="1">Multi-pass membrane protein</topology>
    </subcellularLocation>
</comment>
<dbReference type="InterPro" id="IPR036259">
    <property type="entry name" value="MFS_trans_sf"/>
</dbReference>
<reference evidence="10" key="1">
    <citation type="submission" date="2014-04" db="EMBL/GenBank/DDBJ databases">
        <title>Evolutionary Origins and Diversification of the Mycorrhizal Mutualists.</title>
        <authorList>
            <consortium name="DOE Joint Genome Institute"/>
            <consortium name="Mycorrhizal Genomics Consortium"/>
            <person name="Kohler A."/>
            <person name="Kuo A."/>
            <person name="Nagy L.G."/>
            <person name="Floudas D."/>
            <person name="Copeland A."/>
            <person name="Barry K.W."/>
            <person name="Cichocki N."/>
            <person name="Veneault-Fourrey C."/>
            <person name="LaButti K."/>
            <person name="Lindquist E.A."/>
            <person name="Lipzen A."/>
            <person name="Lundell T."/>
            <person name="Morin E."/>
            <person name="Murat C."/>
            <person name="Riley R."/>
            <person name="Ohm R."/>
            <person name="Sun H."/>
            <person name="Tunlid A."/>
            <person name="Henrissat B."/>
            <person name="Grigoriev I.V."/>
            <person name="Hibbett D.S."/>
            <person name="Martin F."/>
        </authorList>
    </citation>
    <scope>NUCLEOTIDE SEQUENCE [LARGE SCALE GENOMIC DNA]</scope>
    <source>
        <strain evidence="10">FD-334 SS-4</strain>
    </source>
</reference>
<feature type="compositionally biased region" description="Basic and acidic residues" evidence="6">
    <location>
        <begin position="628"/>
        <end position="640"/>
    </location>
</feature>
<keyword evidence="4 7" id="KW-1133">Transmembrane helix</keyword>
<sequence>MSERDPLLHHDPERLAEVDKTTRKVGDERKVGPREIPRGTRYRILAGIWLATFLSALNQTLVPTMLPSISSDFNKSHQASWLGTSYLLATCTFTPLYGRLCNVLGRKRANQTALLFAGVGVLLCGLSSSMEMLILARFFAGIGGGGLFTTSSIIVSDMYSMRSRGLTQGIASIFNGLGLGFGGPLGGLITDWLGWRWAFLIQIPLFFLSFLLTEANLNYVTEGTGKSTKDMLKRIDFLGAGSLMMAVGSVLVFLSVHYNANLPWSHPACIISICSSGVFALTFILVEIFVSVEPVMTPFLLKQRIPVLVGCSNFLVAMCNFAIMYFFPMWFQTVMMTNASTAGLHLLPNSLSMSAGSVFAGWMMHKTGKYKAINLIFGVLPFIGAAAIYRLKEDSGPLQSWLSIIPMGFGNAVVLQTVLIALLVHIPEDQMAIGTGFGQLFRGVGQVGGVAISSAIFQANLQYNLSQRIQGPDAAETILKIRQNARIIGTLPLDLQRIARDSYNLSLHRVFFFAACSTLVAYLVRLPIPDKHLERKAPAPPQPPVLPAAALSVSDTTVVESPFDDNDDGSDSDSDSDEGGTREENILRPKGNISVRRRLSTFENAEDILSDITTHHAHAHAQGAQPHGDARDADGRPPQQ</sequence>
<dbReference type="PROSITE" id="PS50850">
    <property type="entry name" value="MFS"/>
    <property type="match status" value="1"/>
</dbReference>
<feature type="region of interest" description="Disordered" evidence="6">
    <location>
        <begin position="610"/>
        <end position="640"/>
    </location>
</feature>